<dbReference type="EMBL" id="ATHJ01000072">
    <property type="protein sequence ID" value="EPR41773.1"/>
    <property type="molecule type" value="Genomic_DNA"/>
</dbReference>
<gene>
    <name evidence="3" type="ORF">dsmv_0073</name>
</gene>
<dbReference type="RefSeq" id="WP_020875808.1">
    <property type="nucleotide sequence ID" value="NZ_ATHJ01000072.1"/>
</dbReference>
<evidence type="ECO:0000313" key="4">
    <source>
        <dbReference type="Proteomes" id="UP000014977"/>
    </source>
</evidence>
<protein>
    <submittedName>
        <fullName evidence="3">SH3 domain protein</fullName>
    </submittedName>
</protein>
<keyword evidence="1" id="KW-0812">Transmembrane</keyword>
<dbReference type="STRING" id="897.B2D07_01430"/>
<keyword evidence="4" id="KW-1185">Reference proteome</keyword>
<evidence type="ECO:0000313" key="3">
    <source>
        <dbReference type="EMBL" id="EPR41773.1"/>
    </source>
</evidence>
<sequence length="152" mass="15924">MKKTIIVLTTVFFMAATPTIAGAGRGYHRYHGHGGYYHGDSDDVWVALGIGLLTGVVLSAIFTPPPPRTVVYSNTAPAYGYPAPYPVSGTVSVTVKALNVRSGPGLHLGVIGRVRQGEVLTVLGGSPGWLNVRTPYGAVGWVMSRYTAAPVG</sequence>
<organism evidence="3 4">
    <name type="scientific">Desulfococcus multivorans DSM 2059</name>
    <dbReference type="NCBI Taxonomy" id="1121405"/>
    <lineage>
        <taxon>Bacteria</taxon>
        <taxon>Pseudomonadati</taxon>
        <taxon>Thermodesulfobacteriota</taxon>
        <taxon>Desulfobacteria</taxon>
        <taxon>Desulfobacterales</taxon>
        <taxon>Desulfococcaceae</taxon>
        <taxon>Desulfococcus</taxon>
    </lineage>
</organism>
<keyword evidence="1" id="KW-0472">Membrane</keyword>
<dbReference type="Proteomes" id="UP000014977">
    <property type="component" value="Unassembled WGS sequence"/>
</dbReference>
<dbReference type="OrthoDB" id="5469649at2"/>
<feature type="transmembrane region" description="Helical" evidence="1">
    <location>
        <begin position="45"/>
        <end position="63"/>
    </location>
</feature>
<evidence type="ECO:0000256" key="1">
    <source>
        <dbReference type="SAM" id="Phobius"/>
    </source>
</evidence>
<dbReference type="SMART" id="SM00287">
    <property type="entry name" value="SH3b"/>
    <property type="match status" value="1"/>
</dbReference>
<dbReference type="Gene3D" id="2.30.30.40">
    <property type="entry name" value="SH3 Domains"/>
    <property type="match status" value="1"/>
</dbReference>
<name>S7VBF3_DESML</name>
<dbReference type="AlphaFoldDB" id="S7VBF3"/>
<dbReference type="Pfam" id="PF08239">
    <property type="entry name" value="SH3_3"/>
    <property type="match status" value="1"/>
</dbReference>
<accession>S7VBF3</accession>
<evidence type="ECO:0000259" key="2">
    <source>
        <dbReference type="PROSITE" id="PS51781"/>
    </source>
</evidence>
<comment type="caution">
    <text evidence="3">The sequence shown here is derived from an EMBL/GenBank/DDBJ whole genome shotgun (WGS) entry which is preliminary data.</text>
</comment>
<keyword evidence="1" id="KW-1133">Transmembrane helix</keyword>
<dbReference type="InterPro" id="IPR003646">
    <property type="entry name" value="SH3-like_bac-type"/>
</dbReference>
<proteinExistence type="predicted"/>
<dbReference type="PROSITE" id="PS51781">
    <property type="entry name" value="SH3B"/>
    <property type="match status" value="1"/>
</dbReference>
<reference evidence="3 4" key="1">
    <citation type="journal article" date="2013" name="Genome Announc.">
        <title>Draft genome sequences for three mercury-methylating, sulfate-reducing bacteria.</title>
        <authorList>
            <person name="Brown S.D."/>
            <person name="Hurt R.A.Jr."/>
            <person name="Gilmour C.C."/>
            <person name="Elias D.A."/>
        </authorList>
    </citation>
    <scope>NUCLEOTIDE SEQUENCE [LARGE SCALE GENOMIC DNA]</scope>
    <source>
        <strain evidence="3 4">DSM 2059</strain>
    </source>
</reference>
<feature type="domain" description="SH3b" evidence="2">
    <location>
        <begin position="88"/>
        <end position="151"/>
    </location>
</feature>